<comment type="caution">
    <text evidence="2">The sequence shown here is derived from an EMBL/GenBank/DDBJ whole genome shotgun (WGS) entry which is preliminary data.</text>
</comment>
<dbReference type="Proteomes" id="UP001190700">
    <property type="component" value="Unassembled WGS sequence"/>
</dbReference>
<evidence type="ECO:0000313" key="3">
    <source>
        <dbReference type="Proteomes" id="UP001190700"/>
    </source>
</evidence>
<organism evidence="2 3">
    <name type="scientific">Cymbomonas tetramitiformis</name>
    <dbReference type="NCBI Taxonomy" id="36881"/>
    <lineage>
        <taxon>Eukaryota</taxon>
        <taxon>Viridiplantae</taxon>
        <taxon>Chlorophyta</taxon>
        <taxon>Pyramimonadophyceae</taxon>
        <taxon>Pyramimonadales</taxon>
        <taxon>Pyramimonadaceae</taxon>
        <taxon>Cymbomonas</taxon>
    </lineage>
</organism>
<sequence>MRSLTSPSTDILKPAQQKKWEEEAKPLPDNCDIVPYDPILLLQHNCHINVQVVTDGLSVKYLFFYLAQNVELQFYCLCQEDIGEGAKYTKGLGC</sequence>
<name>A0AAE0CD85_9CHLO</name>
<feature type="region of interest" description="Disordered" evidence="1">
    <location>
        <begin position="1"/>
        <end position="21"/>
    </location>
</feature>
<reference evidence="2 3" key="1">
    <citation type="journal article" date="2015" name="Genome Biol. Evol.">
        <title>Comparative Genomics of a Bacterivorous Green Alga Reveals Evolutionary Causalities and Consequences of Phago-Mixotrophic Mode of Nutrition.</title>
        <authorList>
            <person name="Burns J.A."/>
            <person name="Paasch A."/>
            <person name="Narechania A."/>
            <person name="Kim E."/>
        </authorList>
    </citation>
    <scope>NUCLEOTIDE SEQUENCE [LARGE SCALE GENOMIC DNA]</scope>
    <source>
        <strain evidence="2 3">PLY_AMNH</strain>
    </source>
</reference>
<protein>
    <submittedName>
        <fullName evidence="2">Uncharacterized protein</fullName>
    </submittedName>
</protein>
<dbReference type="EMBL" id="LGRX02025607">
    <property type="protein sequence ID" value="KAK3252139.1"/>
    <property type="molecule type" value="Genomic_DNA"/>
</dbReference>
<keyword evidence="3" id="KW-1185">Reference proteome</keyword>
<evidence type="ECO:0000256" key="1">
    <source>
        <dbReference type="SAM" id="MobiDB-lite"/>
    </source>
</evidence>
<dbReference type="AlphaFoldDB" id="A0AAE0CD85"/>
<gene>
    <name evidence="2" type="ORF">CYMTET_38552</name>
</gene>
<accession>A0AAE0CD85</accession>
<evidence type="ECO:0000313" key="2">
    <source>
        <dbReference type="EMBL" id="KAK3252139.1"/>
    </source>
</evidence>
<proteinExistence type="predicted"/>